<evidence type="ECO:0000259" key="3">
    <source>
        <dbReference type="Pfam" id="PF01841"/>
    </source>
</evidence>
<keyword evidence="2" id="KW-1133">Transmembrane helix</keyword>
<feature type="transmembrane region" description="Helical" evidence="2">
    <location>
        <begin position="233"/>
        <end position="255"/>
    </location>
</feature>
<dbReference type="Pfam" id="PF01841">
    <property type="entry name" value="Transglut_core"/>
    <property type="match status" value="1"/>
</dbReference>
<reference evidence="4 5" key="1">
    <citation type="journal article" date="2024" name="Int. J. Syst. Evol. Microbiol.">
        <title>Microbacterium memoriense sp. nov., a member of the Actinomycetota from marine beach sediment of the north coast of Portugal.</title>
        <authorList>
            <person name="Santos J.D.N.D."/>
            <person name="Klimek D."/>
            <person name="Calusinska M."/>
            <person name="Lobo-da-Cunha A."/>
            <person name="Catita J."/>
            <person name="Goncalves H."/>
            <person name="Gonzalez I."/>
            <person name="Lage O.M."/>
        </authorList>
    </citation>
    <scope>NUCLEOTIDE SEQUENCE [LARGE SCALE GENOMIC DNA]</scope>
    <source>
        <strain evidence="4 5">PMIC_1C1B</strain>
    </source>
</reference>
<feature type="compositionally biased region" description="Polar residues" evidence="1">
    <location>
        <begin position="799"/>
        <end position="808"/>
    </location>
</feature>
<dbReference type="SUPFAM" id="SSF54001">
    <property type="entry name" value="Cysteine proteinases"/>
    <property type="match status" value="1"/>
</dbReference>
<feature type="transmembrane region" description="Helical" evidence="2">
    <location>
        <begin position="120"/>
        <end position="139"/>
    </location>
</feature>
<feature type="transmembrane region" description="Helical" evidence="2">
    <location>
        <begin position="12"/>
        <end position="29"/>
    </location>
</feature>
<sequence length="808" mass="84643">MRRSPHVTAGSLYVGVSVLLAAVAAWPIYRSEAFLVLVGVATLLAVGIAVLVTWRRWGAGATAGLLAGAFFVFGIPLAVPGRLGGPSELIHGLGELAAGLVVGWKDLLTVQVPVGSYRNLLVPALVVFLVGTTLALRAAWRSDAGAFWAVPVSLGMVGFGLLFGRTEVSAPLRIGPMTFPAPVETTLGVIWLVGGVLWLSWRSREERIRALRRAAESTGVRMRRTAPADARRLALGVGMIAVGALAVGLVVPAAVASAPRTVLRDTTGPQVEISREISPLAAFRALFVDGTFGQVLFSATGETPPERVRLAVLDAYDGAVFRTDATTSGAPFVRVPAGRDAGDGELAEVDVVIGALEGIWMPSAGSLERVDFGGGRAVSLADGFYYSPDLSAAVQTGTWAAGDTYRLRAAVPAVPALSEASAPGGLKGMTLAPASLRTWVEEHTTGTGGAALASLVELLRARGYLSHALIGDDGSAEWMRDLDDYRFAPSASGHSLARIDDMFAALAEREADPRAAATGNYVAAIGDDEQFATAVALIAGELGFPARVVVGARLASSDAGLSVCADTGCRSGDISAWVEVRASTGDWIPIDVTPQHAQAPSRDVTEQPDPTIGTAVRPATVDEVQPPKPAQEDTAGTPPPEEAADLGWLWATLRITAWSLGILAVVAGPILLVITAKALRRRRRRGADRPADRVAGGWEEYLDAAVDAGRRAPAASTRTEIAALHASPGAAVLATSADEAVFSAATVEERDADEFWRIVDVERRAFAPGFWARVRAAVSLRSFVPPGRRPAPQMERGSRASQTPRHTT</sequence>
<evidence type="ECO:0000313" key="4">
    <source>
        <dbReference type="EMBL" id="MCT9001807.1"/>
    </source>
</evidence>
<protein>
    <submittedName>
        <fullName evidence="4">DUF3488 and transglutaminase-like domain-containing protein</fullName>
    </submittedName>
</protein>
<dbReference type="InterPro" id="IPR002931">
    <property type="entry name" value="Transglutaminase-like"/>
</dbReference>
<evidence type="ECO:0000313" key="5">
    <source>
        <dbReference type="Proteomes" id="UP001300496"/>
    </source>
</evidence>
<feature type="transmembrane region" description="Helical" evidence="2">
    <location>
        <begin position="35"/>
        <end position="54"/>
    </location>
</feature>
<evidence type="ECO:0000256" key="1">
    <source>
        <dbReference type="SAM" id="MobiDB-lite"/>
    </source>
</evidence>
<feature type="domain" description="Transglutaminase-like" evidence="3">
    <location>
        <begin position="523"/>
        <end position="591"/>
    </location>
</feature>
<gene>
    <name evidence="4" type="ORF">N4R40_05455</name>
</gene>
<dbReference type="RefSeq" id="WP_261606359.1">
    <property type="nucleotide sequence ID" value="NZ_JAODOR010000005.1"/>
</dbReference>
<feature type="region of interest" description="Disordered" evidence="1">
    <location>
        <begin position="783"/>
        <end position="808"/>
    </location>
</feature>
<feature type="transmembrane region" description="Helical" evidence="2">
    <location>
        <begin position="657"/>
        <end position="679"/>
    </location>
</feature>
<keyword evidence="5" id="KW-1185">Reference proteome</keyword>
<feature type="transmembrane region" description="Helical" evidence="2">
    <location>
        <begin position="146"/>
        <end position="163"/>
    </location>
</feature>
<keyword evidence="2" id="KW-0812">Transmembrane</keyword>
<feature type="transmembrane region" description="Helical" evidence="2">
    <location>
        <begin position="61"/>
        <end position="79"/>
    </location>
</feature>
<evidence type="ECO:0000256" key="2">
    <source>
        <dbReference type="SAM" id="Phobius"/>
    </source>
</evidence>
<name>A0ABT2PC83_9MICO</name>
<organism evidence="4 5">
    <name type="scientific">Microbacterium memoriense</name>
    <dbReference type="NCBI Taxonomy" id="2978350"/>
    <lineage>
        <taxon>Bacteria</taxon>
        <taxon>Bacillati</taxon>
        <taxon>Actinomycetota</taxon>
        <taxon>Actinomycetes</taxon>
        <taxon>Micrococcales</taxon>
        <taxon>Microbacteriaceae</taxon>
        <taxon>Microbacterium</taxon>
    </lineage>
</organism>
<dbReference type="Proteomes" id="UP001300496">
    <property type="component" value="Unassembled WGS sequence"/>
</dbReference>
<feature type="transmembrane region" description="Helical" evidence="2">
    <location>
        <begin position="183"/>
        <end position="201"/>
    </location>
</feature>
<comment type="caution">
    <text evidence="4">The sequence shown here is derived from an EMBL/GenBank/DDBJ whole genome shotgun (WGS) entry which is preliminary data.</text>
</comment>
<feature type="region of interest" description="Disordered" evidence="1">
    <location>
        <begin position="592"/>
        <end position="643"/>
    </location>
</feature>
<dbReference type="InterPro" id="IPR038765">
    <property type="entry name" value="Papain-like_cys_pep_sf"/>
</dbReference>
<proteinExistence type="predicted"/>
<keyword evidence="2" id="KW-0472">Membrane</keyword>
<dbReference type="EMBL" id="JAODOR010000005">
    <property type="protein sequence ID" value="MCT9001807.1"/>
    <property type="molecule type" value="Genomic_DNA"/>
</dbReference>
<accession>A0ABT2PC83</accession>